<dbReference type="PANTHER" id="PTHR40074:SF2">
    <property type="entry name" value="O-ACETYLTRANSFERASE WECH"/>
    <property type="match status" value="1"/>
</dbReference>
<dbReference type="GO" id="GO:0009246">
    <property type="term" value="P:enterobacterial common antigen biosynthetic process"/>
    <property type="evidence" value="ECO:0007669"/>
    <property type="project" value="TreeGrafter"/>
</dbReference>
<feature type="transmembrane region" description="Helical" evidence="7">
    <location>
        <begin position="252"/>
        <end position="271"/>
    </location>
</feature>
<dbReference type="EMBL" id="PGEX01000001">
    <property type="protein sequence ID" value="PJJ41735.1"/>
    <property type="molecule type" value="Genomic_DNA"/>
</dbReference>
<keyword evidence="10" id="KW-1185">Reference proteome</keyword>
<proteinExistence type="inferred from homology"/>
<keyword evidence="4 7" id="KW-0812">Transmembrane</keyword>
<comment type="similarity">
    <text evidence="2">Belongs to the acyltransferase 3 family.</text>
</comment>
<comment type="subcellular location">
    <subcellularLocation>
        <location evidence="1">Cell membrane</location>
        <topology evidence="1">Multi-pass membrane protein</topology>
    </subcellularLocation>
</comment>
<reference evidence="9 10" key="1">
    <citation type="submission" date="2017-11" db="EMBL/GenBank/DDBJ databases">
        <title>Animal gut microbial communities from fecal samples from Wisconsin, USA.</title>
        <authorList>
            <person name="Neumann A."/>
        </authorList>
    </citation>
    <scope>NUCLEOTIDE SEQUENCE [LARGE SCALE GENOMIC DNA]</scope>
    <source>
        <strain evidence="9 10">UWS3</strain>
    </source>
</reference>
<protein>
    <submittedName>
        <fullName evidence="9">Peptidoglycan/LPS O-acetylase OafA/YrhL</fullName>
    </submittedName>
</protein>
<feature type="transmembrane region" description="Helical" evidence="7">
    <location>
        <begin position="227"/>
        <end position="246"/>
    </location>
</feature>
<dbReference type="AlphaFoldDB" id="A0A2M9A7P0"/>
<evidence type="ECO:0000256" key="1">
    <source>
        <dbReference type="ARBA" id="ARBA00004651"/>
    </source>
</evidence>
<organism evidence="9 10">
    <name type="scientific">Hallerella succinigenes</name>
    <dbReference type="NCBI Taxonomy" id="1896222"/>
    <lineage>
        <taxon>Bacteria</taxon>
        <taxon>Pseudomonadati</taxon>
        <taxon>Fibrobacterota</taxon>
        <taxon>Fibrobacteria</taxon>
        <taxon>Fibrobacterales</taxon>
        <taxon>Fibrobacteraceae</taxon>
        <taxon>Hallerella</taxon>
    </lineage>
</organism>
<feature type="transmembrane region" description="Helical" evidence="7">
    <location>
        <begin position="196"/>
        <end position="215"/>
    </location>
</feature>
<dbReference type="OrthoDB" id="9810469at2"/>
<feature type="transmembrane region" description="Helical" evidence="7">
    <location>
        <begin position="283"/>
        <end position="301"/>
    </location>
</feature>
<comment type="caution">
    <text evidence="9">The sequence shown here is derived from an EMBL/GenBank/DDBJ whole genome shotgun (WGS) entry which is preliminary data.</text>
</comment>
<dbReference type="PANTHER" id="PTHR40074">
    <property type="entry name" value="O-ACETYLTRANSFERASE WECH"/>
    <property type="match status" value="1"/>
</dbReference>
<dbReference type="GO" id="GO:0005886">
    <property type="term" value="C:plasma membrane"/>
    <property type="evidence" value="ECO:0007669"/>
    <property type="project" value="UniProtKB-SubCell"/>
</dbReference>
<keyword evidence="5 7" id="KW-1133">Transmembrane helix</keyword>
<evidence type="ECO:0000256" key="3">
    <source>
        <dbReference type="ARBA" id="ARBA00022475"/>
    </source>
</evidence>
<feature type="transmembrane region" description="Helical" evidence="7">
    <location>
        <begin position="47"/>
        <end position="67"/>
    </location>
</feature>
<accession>A0A2M9A7P0</accession>
<feature type="transmembrane region" description="Helical" evidence="7">
    <location>
        <begin position="141"/>
        <end position="162"/>
    </location>
</feature>
<evidence type="ECO:0000256" key="2">
    <source>
        <dbReference type="ARBA" id="ARBA00007400"/>
    </source>
</evidence>
<sequence>MIKRIQELDVLRILAMLFVITYHFAVEYGFAGIPVMNLFCTTPNYDFGNVAVTIFLILSGGLLYKKYGDLLNAPSKEISLQRFYKKRALAIYPPFWILSLYIPFSLLRHALTDGNTFALAHPLTLLLTLIGFDGYVKLYGVSTYAFCGDWFVGAIVFLYLLYPLLAKVYRKAPIVTLSVLTVLYALQFWIPAPNFLLSAYPFTLLFKFCLGFALVENLEKLRSSRTAIISAIVFIVLSFIDIPGSLNTDCFGTIAAIALFVFGFYLAPSLLRNKAVGTSVQKIAPLSYCVFLVQHVAILWSQAAYIQLFAKLHLRFTEWNVAALLAVTILLILLIAYLLNKVTRKALTFL</sequence>
<gene>
    <name evidence="9" type="ORF">BGX16_1729</name>
</gene>
<dbReference type="InterPro" id="IPR002656">
    <property type="entry name" value="Acyl_transf_3_dom"/>
</dbReference>
<name>A0A2M9A7P0_9BACT</name>
<feature type="transmembrane region" description="Helical" evidence="7">
    <location>
        <begin position="321"/>
        <end position="339"/>
    </location>
</feature>
<feature type="domain" description="Acyltransferase 3" evidence="8">
    <location>
        <begin position="6"/>
        <end position="339"/>
    </location>
</feature>
<evidence type="ECO:0000256" key="7">
    <source>
        <dbReference type="SAM" id="Phobius"/>
    </source>
</evidence>
<evidence type="ECO:0000313" key="10">
    <source>
        <dbReference type="Proteomes" id="UP000231134"/>
    </source>
</evidence>
<dbReference type="RefSeq" id="WP_100425672.1">
    <property type="nucleotide sequence ID" value="NZ_PGEX01000001.1"/>
</dbReference>
<dbReference type="Pfam" id="PF01757">
    <property type="entry name" value="Acyl_transf_3"/>
    <property type="match status" value="1"/>
</dbReference>
<keyword evidence="3" id="KW-1003">Cell membrane</keyword>
<evidence type="ECO:0000256" key="5">
    <source>
        <dbReference type="ARBA" id="ARBA00022989"/>
    </source>
</evidence>
<feature type="transmembrane region" description="Helical" evidence="7">
    <location>
        <begin position="88"/>
        <end position="107"/>
    </location>
</feature>
<evidence type="ECO:0000256" key="6">
    <source>
        <dbReference type="ARBA" id="ARBA00023136"/>
    </source>
</evidence>
<feature type="transmembrane region" description="Helical" evidence="7">
    <location>
        <begin position="12"/>
        <end position="35"/>
    </location>
</feature>
<evidence type="ECO:0000259" key="8">
    <source>
        <dbReference type="Pfam" id="PF01757"/>
    </source>
</evidence>
<keyword evidence="6 7" id="KW-0472">Membrane</keyword>
<dbReference type="GO" id="GO:0016413">
    <property type="term" value="F:O-acetyltransferase activity"/>
    <property type="evidence" value="ECO:0007669"/>
    <property type="project" value="TreeGrafter"/>
</dbReference>
<evidence type="ECO:0000313" key="9">
    <source>
        <dbReference type="EMBL" id="PJJ41735.1"/>
    </source>
</evidence>
<dbReference type="Proteomes" id="UP000231134">
    <property type="component" value="Unassembled WGS sequence"/>
</dbReference>
<feature type="transmembrane region" description="Helical" evidence="7">
    <location>
        <begin position="174"/>
        <end position="190"/>
    </location>
</feature>
<evidence type="ECO:0000256" key="4">
    <source>
        <dbReference type="ARBA" id="ARBA00022692"/>
    </source>
</evidence>